<proteinExistence type="predicted"/>
<evidence type="ECO:0000313" key="2">
    <source>
        <dbReference type="EMBL" id="WDI32453.1"/>
    </source>
</evidence>
<keyword evidence="1" id="KW-0732">Signal</keyword>
<dbReference type="Proteomes" id="UP001214043">
    <property type="component" value="Chromosome"/>
</dbReference>
<sequence length="94" mass="10749">MRTIIAIIVFSLSLWASPATANDLRHQTPYNAKPKALAALNLADRRIEMLAVTRRARADTVFRRAHLDECRNMSKVMPGYPQPAFVSFDFRLKF</sequence>
<accession>A0AAE9ZCM9</accession>
<dbReference type="KEGG" id="hfl:PUV54_04500"/>
<gene>
    <name evidence="2" type="ORF">PUV54_04500</name>
</gene>
<evidence type="ECO:0000256" key="1">
    <source>
        <dbReference type="SAM" id="SignalP"/>
    </source>
</evidence>
<evidence type="ECO:0008006" key="4">
    <source>
        <dbReference type="Google" id="ProtNLM"/>
    </source>
</evidence>
<dbReference type="AlphaFoldDB" id="A0AAE9ZCM9"/>
<feature type="signal peptide" evidence="1">
    <location>
        <begin position="1"/>
        <end position="21"/>
    </location>
</feature>
<evidence type="ECO:0000313" key="3">
    <source>
        <dbReference type="Proteomes" id="UP001214043"/>
    </source>
</evidence>
<name>A0AAE9ZCM9_9PROT</name>
<keyword evidence="3" id="KW-1185">Reference proteome</keyword>
<dbReference type="RefSeq" id="WP_274494376.1">
    <property type="nucleotide sequence ID" value="NZ_CP118166.1"/>
</dbReference>
<dbReference type="EMBL" id="CP118166">
    <property type="protein sequence ID" value="WDI32453.1"/>
    <property type="molecule type" value="Genomic_DNA"/>
</dbReference>
<organism evidence="2 3">
    <name type="scientific">Hyphococcus flavus</name>
    <dbReference type="NCBI Taxonomy" id="1866326"/>
    <lineage>
        <taxon>Bacteria</taxon>
        <taxon>Pseudomonadati</taxon>
        <taxon>Pseudomonadota</taxon>
        <taxon>Alphaproteobacteria</taxon>
        <taxon>Parvularculales</taxon>
        <taxon>Parvularculaceae</taxon>
        <taxon>Hyphococcus</taxon>
    </lineage>
</organism>
<feature type="chain" id="PRO_5042153160" description="UrcA family protein" evidence="1">
    <location>
        <begin position="22"/>
        <end position="94"/>
    </location>
</feature>
<protein>
    <recommendedName>
        <fullName evidence="4">UrcA family protein</fullName>
    </recommendedName>
</protein>
<reference evidence="2" key="1">
    <citation type="submission" date="2023-02" db="EMBL/GenBank/DDBJ databases">
        <title>Genome sequence of Hyphococcus flavus.</title>
        <authorList>
            <person name="Rong J.-C."/>
            <person name="Zhao Q."/>
            <person name="Yi M."/>
            <person name="Wu J.-Y."/>
        </authorList>
    </citation>
    <scope>NUCLEOTIDE SEQUENCE</scope>
    <source>
        <strain evidence="2">MCCC 1K03223</strain>
    </source>
</reference>